<sequence>MSIIHDVQAFKGDSWEACSAFIRSIRAAAWKEGKLRDVVWMADLASVYLSDKALVWHSRLPEDVQEDWSKLQAAMIDRWSLVGDEVKEGSPDSPTTPRVVPLEKKDITVPMTPLRGILKVVVEGSGAVYYVETPINKDTIVLTDDVRRAFNVRGQTAPELPFLEWSDGPRYSWLGVHWNEASPNIGYGSASHAHLSVFNFEKGTSSRNSPNPFQMVTCTVSSSGEVALTWKKGETQIALAVCVVSPNIFIVADSEAFIKSNTQAKTVKLVIQQTD</sequence>
<dbReference type="AlphaFoldDB" id="A0A0C3L2C5"/>
<evidence type="ECO:0000313" key="1">
    <source>
        <dbReference type="EMBL" id="KIO27893.1"/>
    </source>
</evidence>
<dbReference type="HOGENOM" id="CLU_061438_1_0_1"/>
<dbReference type="EMBL" id="KN823001">
    <property type="protein sequence ID" value="KIO27893.1"/>
    <property type="molecule type" value="Genomic_DNA"/>
</dbReference>
<organism evidence="1 2">
    <name type="scientific">Tulasnella calospora MUT 4182</name>
    <dbReference type="NCBI Taxonomy" id="1051891"/>
    <lineage>
        <taxon>Eukaryota</taxon>
        <taxon>Fungi</taxon>
        <taxon>Dikarya</taxon>
        <taxon>Basidiomycota</taxon>
        <taxon>Agaricomycotina</taxon>
        <taxon>Agaricomycetes</taxon>
        <taxon>Cantharellales</taxon>
        <taxon>Tulasnellaceae</taxon>
        <taxon>Tulasnella</taxon>
    </lineage>
</organism>
<reference evidence="2" key="2">
    <citation type="submission" date="2015-01" db="EMBL/GenBank/DDBJ databases">
        <title>Evolutionary Origins and Diversification of the Mycorrhizal Mutualists.</title>
        <authorList>
            <consortium name="DOE Joint Genome Institute"/>
            <consortium name="Mycorrhizal Genomics Consortium"/>
            <person name="Kohler A."/>
            <person name="Kuo A."/>
            <person name="Nagy L.G."/>
            <person name="Floudas D."/>
            <person name="Copeland A."/>
            <person name="Barry K.W."/>
            <person name="Cichocki N."/>
            <person name="Veneault-Fourrey C."/>
            <person name="LaButti K."/>
            <person name="Lindquist E.A."/>
            <person name="Lipzen A."/>
            <person name="Lundell T."/>
            <person name="Morin E."/>
            <person name="Murat C."/>
            <person name="Riley R."/>
            <person name="Ohm R."/>
            <person name="Sun H."/>
            <person name="Tunlid A."/>
            <person name="Henrissat B."/>
            <person name="Grigoriev I.V."/>
            <person name="Hibbett D.S."/>
            <person name="Martin F."/>
        </authorList>
    </citation>
    <scope>NUCLEOTIDE SEQUENCE [LARGE SCALE GENOMIC DNA]</scope>
    <source>
        <strain evidence="2">MUT 4182</strain>
    </source>
</reference>
<protein>
    <submittedName>
        <fullName evidence="1">Uncharacterized protein</fullName>
    </submittedName>
</protein>
<dbReference type="Proteomes" id="UP000054248">
    <property type="component" value="Unassembled WGS sequence"/>
</dbReference>
<accession>A0A0C3L2C5</accession>
<reference evidence="1 2" key="1">
    <citation type="submission" date="2014-04" db="EMBL/GenBank/DDBJ databases">
        <authorList>
            <consortium name="DOE Joint Genome Institute"/>
            <person name="Kuo A."/>
            <person name="Girlanda M."/>
            <person name="Perotto S."/>
            <person name="Kohler A."/>
            <person name="Nagy L.G."/>
            <person name="Floudas D."/>
            <person name="Copeland A."/>
            <person name="Barry K.W."/>
            <person name="Cichocki N."/>
            <person name="Veneault-Fourrey C."/>
            <person name="LaButti K."/>
            <person name="Lindquist E.A."/>
            <person name="Lipzen A."/>
            <person name="Lundell T."/>
            <person name="Morin E."/>
            <person name="Murat C."/>
            <person name="Sun H."/>
            <person name="Tunlid A."/>
            <person name="Henrissat B."/>
            <person name="Grigoriev I.V."/>
            <person name="Hibbett D.S."/>
            <person name="Martin F."/>
            <person name="Nordberg H.P."/>
            <person name="Cantor M.N."/>
            <person name="Hua S.X."/>
        </authorList>
    </citation>
    <scope>NUCLEOTIDE SEQUENCE [LARGE SCALE GENOMIC DNA]</scope>
    <source>
        <strain evidence="1 2">MUT 4182</strain>
    </source>
</reference>
<dbReference type="OrthoDB" id="10312459at2759"/>
<proteinExistence type="predicted"/>
<keyword evidence="2" id="KW-1185">Reference proteome</keyword>
<evidence type="ECO:0000313" key="2">
    <source>
        <dbReference type="Proteomes" id="UP000054248"/>
    </source>
</evidence>
<gene>
    <name evidence="1" type="ORF">M407DRAFT_22811</name>
</gene>
<name>A0A0C3L2C5_9AGAM</name>